<evidence type="ECO:0000313" key="2">
    <source>
        <dbReference type="Proteomes" id="UP001060085"/>
    </source>
</evidence>
<evidence type="ECO:0000313" key="1">
    <source>
        <dbReference type="EMBL" id="KAI5652472.1"/>
    </source>
</evidence>
<dbReference type="EMBL" id="CM044707">
    <property type="protein sequence ID" value="KAI5652472.1"/>
    <property type="molecule type" value="Genomic_DNA"/>
</dbReference>
<dbReference type="Proteomes" id="UP001060085">
    <property type="component" value="Linkage Group LG07"/>
</dbReference>
<protein>
    <submittedName>
        <fullName evidence="1">Uncharacterized protein</fullName>
    </submittedName>
</protein>
<organism evidence="1 2">
    <name type="scientific">Catharanthus roseus</name>
    <name type="common">Madagascar periwinkle</name>
    <name type="synonym">Vinca rosea</name>
    <dbReference type="NCBI Taxonomy" id="4058"/>
    <lineage>
        <taxon>Eukaryota</taxon>
        <taxon>Viridiplantae</taxon>
        <taxon>Streptophyta</taxon>
        <taxon>Embryophyta</taxon>
        <taxon>Tracheophyta</taxon>
        <taxon>Spermatophyta</taxon>
        <taxon>Magnoliopsida</taxon>
        <taxon>eudicotyledons</taxon>
        <taxon>Gunneridae</taxon>
        <taxon>Pentapetalae</taxon>
        <taxon>asterids</taxon>
        <taxon>lamiids</taxon>
        <taxon>Gentianales</taxon>
        <taxon>Apocynaceae</taxon>
        <taxon>Rauvolfioideae</taxon>
        <taxon>Vinceae</taxon>
        <taxon>Catharanthinae</taxon>
        <taxon>Catharanthus</taxon>
    </lineage>
</organism>
<sequence length="156" mass="17929">MTSLMISTDGHMPTQSHQEGPSDPSKMNLNKTLRDIEELKKAKRSATMEQRVGDNLGGFNSPYHQRPYDNVSTYGYHDMLVQHSHPIHDFGYQGRPQHRVGRRGGIGGRGYHRSQEVYPRGEAWHDDNFFEDDGDNPNSDDECQERMTDKDESSEY</sequence>
<accession>A0ACB9ZXN2</accession>
<keyword evidence="2" id="KW-1185">Reference proteome</keyword>
<proteinExistence type="predicted"/>
<reference evidence="2" key="1">
    <citation type="journal article" date="2023" name="Nat. Plants">
        <title>Single-cell RNA sequencing provides a high-resolution roadmap for understanding the multicellular compartmentation of specialized metabolism.</title>
        <authorList>
            <person name="Sun S."/>
            <person name="Shen X."/>
            <person name="Li Y."/>
            <person name="Li Y."/>
            <person name="Wang S."/>
            <person name="Li R."/>
            <person name="Zhang H."/>
            <person name="Shen G."/>
            <person name="Guo B."/>
            <person name="Wei J."/>
            <person name="Xu J."/>
            <person name="St-Pierre B."/>
            <person name="Chen S."/>
            <person name="Sun C."/>
        </authorList>
    </citation>
    <scope>NUCLEOTIDE SEQUENCE [LARGE SCALE GENOMIC DNA]</scope>
</reference>
<comment type="caution">
    <text evidence="1">The sequence shown here is derived from an EMBL/GenBank/DDBJ whole genome shotgun (WGS) entry which is preliminary data.</text>
</comment>
<name>A0ACB9ZXN2_CATRO</name>
<gene>
    <name evidence="1" type="ORF">M9H77_29659</name>
</gene>